<dbReference type="GO" id="GO:0008270">
    <property type="term" value="F:zinc ion binding"/>
    <property type="evidence" value="ECO:0007669"/>
    <property type="project" value="UniProtKB-KW"/>
</dbReference>
<dbReference type="SMART" id="SM00356">
    <property type="entry name" value="ZnF_C3H1"/>
    <property type="match status" value="1"/>
</dbReference>
<dbReference type="RefSeq" id="XP_038776489.1">
    <property type="nucleotide sequence ID" value="XM_038920561.1"/>
</dbReference>
<feature type="zinc finger region" description="C3H1-type" evidence="4">
    <location>
        <begin position="176"/>
        <end position="204"/>
    </location>
</feature>
<dbReference type="EMBL" id="CP064812">
    <property type="protein sequence ID" value="QPG72924.1"/>
    <property type="molecule type" value="Genomic_DNA"/>
</dbReference>
<evidence type="ECO:0000256" key="3">
    <source>
        <dbReference type="ARBA" id="ARBA00022833"/>
    </source>
</evidence>
<name>A0A875S0E1_EENNA</name>
<gene>
    <name evidence="7" type="ORF">FOA43_000228</name>
</gene>
<keyword evidence="3 4" id="KW-0862">Zinc</keyword>
<feature type="region of interest" description="Disordered" evidence="5">
    <location>
        <begin position="1"/>
        <end position="55"/>
    </location>
</feature>
<evidence type="ECO:0000313" key="8">
    <source>
        <dbReference type="Proteomes" id="UP000662931"/>
    </source>
</evidence>
<keyword evidence="1 4" id="KW-0479">Metal-binding</keyword>
<dbReference type="AlphaFoldDB" id="A0A875S0E1"/>
<accession>A0A875S0E1</accession>
<dbReference type="InterPro" id="IPR000571">
    <property type="entry name" value="Znf_CCCH"/>
</dbReference>
<feature type="domain" description="C3H1-type" evidence="6">
    <location>
        <begin position="176"/>
        <end position="204"/>
    </location>
</feature>
<sequence length="288" mass="32880">MDDYDYSPPESFGNHYGADDKSGKKRKLYFSSDAKTDDDDQYTPPHGSYHSTSIELFPGLSIDLGDKTERNEDEIPEEESILSKQSSVQQAIAETANLDEDVDLTEKNVSIQGTNIILESDEDIQKWVQERRKNWPTSRRIKEKQKQRTEEMRILAASSADSADSANSLQYSSGASSNRRICRYWQSTGRCRNGSKCKFLHEVRCNNGVRHLPNHKIKIIHGVPVQIPQRFSPMVNKGKSLTSLLMESDHLKDENLKLLDVFENIVKSGLIKTDWDSLKRKLQLDKKC</sequence>
<proteinExistence type="predicted"/>
<evidence type="ECO:0000259" key="6">
    <source>
        <dbReference type="PROSITE" id="PS50103"/>
    </source>
</evidence>
<dbReference type="Proteomes" id="UP000662931">
    <property type="component" value="Chromosome 1"/>
</dbReference>
<evidence type="ECO:0000256" key="2">
    <source>
        <dbReference type="ARBA" id="ARBA00022771"/>
    </source>
</evidence>
<evidence type="ECO:0000313" key="7">
    <source>
        <dbReference type="EMBL" id="QPG72924.1"/>
    </source>
</evidence>
<dbReference type="OrthoDB" id="273070at2759"/>
<dbReference type="SUPFAM" id="SSF90229">
    <property type="entry name" value="CCCH zinc finger"/>
    <property type="match status" value="1"/>
</dbReference>
<organism evidence="7 8">
    <name type="scientific">Eeniella nana</name>
    <name type="common">Yeast</name>
    <name type="synonym">Brettanomyces nanus</name>
    <dbReference type="NCBI Taxonomy" id="13502"/>
    <lineage>
        <taxon>Eukaryota</taxon>
        <taxon>Fungi</taxon>
        <taxon>Dikarya</taxon>
        <taxon>Ascomycota</taxon>
        <taxon>Saccharomycotina</taxon>
        <taxon>Pichiomycetes</taxon>
        <taxon>Pichiales</taxon>
        <taxon>Pichiaceae</taxon>
        <taxon>Brettanomyces</taxon>
    </lineage>
</organism>
<dbReference type="PROSITE" id="PS50103">
    <property type="entry name" value="ZF_C3H1"/>
    <property type="match status" value="1"/>
</dbReference>
<dbReference type="GeneID" id="62193629"/>
<evidence type="ECO:0000256" key="4">
    <source>
        <dbReference type="PROSITE-ProRule" id="PRU00723"/>
    </source>
</evidence>
<dbReference type="Pfam" id="PF00642">
    <property type="entry name" value="zf-CCCH"/>
    <property type="match status" value="1"/>
</dbReference>
<keyword evidence="8" id="KW-1185">Reference proteome</keyword>
<evidence type="ECO:0000256" key="5">
    <source>
        <dbReference type="SAM" id="MobiDB-lite"/>
    </source>
</evidence>
<keyword evidence="2 4" id="KW-0863">Zinc-finger</keyword>
<reference evidence="7" key="1">
    <citation type="submission" date="2020-10" db="EMBL/GenBank/DDBJ databases">
        <authorList>
            <person name="Roach M.J.R."/>
        </authorList>
    </citation>
    <scope>NUCLEOTIDE SEQUENCE</scope>
    <source>
        <strain evidence="7">CBS 1945</strain>
    </source>
</reference>
<protein>
    <recommendedName>
        <fullName evidence="6">C3H1-type domain-containing protein</fullName>
    </recommendedName>
</protein>
<dbReference type="InterPro" id="IPR036855">
    <property type="entry name" value="Znf_CCCH_sf"/>
</dbReference>
<dbReference type="InterPro" id="IPR019496">
    <property type="entry name" value="NUFIP1_cons_dom"/>
</dbReference>
<dbReference type="Pfam" id="PF10453">
    <property type="entry name" value="NUFIP1"/>
    <property type="match status" value="1"/>
</dbReference>
<evidence type="ECO:0000256" key="1">
    <source>
        <dbReference type="ARBA" id="ARBA00022723"/>
    </source>
</evidence>
<dbReference type="KEGG" id="bnn:FOA43_000228"/>
<dbReference type="Gene3D" id="4.10.1000.10">
    <property type="entry name" value="Zinc finger, CCCH-type"/>
    <property type="match status" value="1"/>
</dbReference>